<dbReference type="AlphaFoldDB" id="A0A6J7FRQ0"/>
<name>A0A6J7FRQ0_9ZZZZ</name>
<dbReference type="EMBL" id="CAEZVB010000023">
    <property type="protein sequence ID" value="CAB4619733.1"/>
    <property type="molecule type" value="Genomic_DNA"/>
</dbReference>
<evidence type="ECO:0000313" key="2">
    <source>
        <dbReference type="EMBL" id="CAB4657551.1"/>
    </source>
</evidence>
<accession>A0A6J7FRQ0</accession>
<sequence length="87" mass="9839">MSNNWTVGITDKPEEVVWNEFAAVRVVIDRAGKTPRLMIEDLETKEVAFLDPLELASFVIATPEMRTEWLSVGAYAKAQLRGEPHPR</sequence>
<reference evidence="3" key="1">
    <citation type="submission" date="2020-05" db="EMBL/GenBank/DDBJ databases">
        <authorList>
            <person name="Chiriac C."/>
            <person name="Salcher M."/>
            <person name="Ghai R."/>
            <person name="Kavagutti S V."/>
        </authorList>
    </citation>
    <scope>NUCLEOTIDE SEQUENCE</scope>
</reference>
<organism evidence="3">
    <name type="scientific">freshwater metagenome</name>
    <dbReference type="NCBI Taxonomy" id="449393"/>
    <lineage>
        <taxon>unclassified sequences</taxon>
        <taxon>metagenomes</taxon>
        <taxon>ecological metagenomes</taxon>
    </lineage>
</organism>
<dbReference type="EMBL" id="CAFBMO010000008">
    <property type="protein sequence ID" value="CAB4898186.1"/>
    <property type="molecule type" value="Genomic_DNA"/>
</dbReference>
<protein>
    <submittedName>
        <fullName evidence="3">Unannotated protein</fullName>
    </submittedName>
</protein>
<proteinExistence type="predicted"/>
<gene>
    <name evidence="1" type="ORF">UFOPK1908_00671</name>
    <name evidence="2" type="ORF">UFOPK2282_00324</name>
    <name evidence="3" type="ORF">UFOPK3576_00312</name>
</gene>
<evidence type="ECO:0000313" key="3">
    <source>
        <dbReference type="EMBL" id="CAB4898186.1"/>
    </source>
</evidence>
<evidence type="ECO:0000313" key="1">
    <source>
        <dbReference type="EMBL" id="CAB4619733.1"/>
    </source>
</evidence>
<dbReference type="EMBL" id="CAEZWR010000024">
    <property type="protein sequence ID" value="CAB4657551.1"/>
    <property type="molecule type" value="Genomic_DNA"/>
</dbReference>